<accession>A0ABM1LYK9</accession>
<feature type="compositionally biased region" description="Polar residues" evidence="1">
    <location>
        <begin position="207"/>
        <end position="227"/>
    </location>
</feature>
<dbReference type="PANTHER" id="PTHR47481">
    <property type="match status" value="1"/>
</dbReference>
<feature type="region of interest" description="Disordered" evidence="1">
    <location>
        <begin position="193"/>
        <end position="253"/>
    </location>
</feature>
<sequence>MSSLCGHFEGSGVPPPKFAFVKEEVATSEVTAAYKNWLKLDKALLSLLIATLSNDAIEYVIESKTARDAWLSLTDRYATVSRARLNFLKTELQTAQKGADSIEKFLLRLKHVRDQLALAGVSISDDDLMISVLNGLPSDYDMIRTVLVARETPVSLKDFRTQLLAAEQAAESRPSSLISPMTAMIGHSSSMSPTPGAGILPTPPSVSTPSGFQATPSPAYGPSSQNFGRGRFPNHRPTNRGGYFAPRPSGGFPRSGITPECQICSKRGHTAVNFFYRNPSSTSSPSSSVVECQICGKRGHGALDCYHRSNYVYQGSPPPPTLNAMTAQVSYAPETLWIADNGASHHMVSNVNTLESAQPCASENRVTVGNGEGLPVAHIGHASVSSSSSVLHMSNVFHVPKLTANLMSVHQLCKENNCSMIFDQFGFSIQDKVTKQVLLTGRSHSGLYLIPGVLLSPYLLIKLLLMKWLILDNRSSSPCGTVG</sequence>
<evidence type="ECO:0000256" key="1">
    <source>
        <dbReference type="SAM" id="MobiDB-lite"/>
    </source>
</evidence>
<reference evidence="3" key="1">
    <citation type="journal article" date="2012" name="Nat. Commun.">
        <title>The genome of Prunus mume.</title>
        <authorList>
            <person name="Zhang Q."/>
            <person name="Chen W."/>
            <person name="Sun L."/>
            <person name="Zhao F."/>
            <person name="Huang B."/>
            <person name="Yang W."/>
            <person name="Tao Y."/>
            <person name="Wang J."/>
            <person name="Yuan Z."/>
            <person name="Fan G."/>
            <person name="Xing Z."/>
            <person name="Han C."/>
            <person name="Pan H."/>
            <person name="Zhong X."/>
            <person name="Shi W."/>
            <person name="Liang X."/>
            <person name="Du D."/>
            <person name="Sun F."/>
            <person name="Xu Z."/>
            <person name="Hao R."/>
            <person name="Lv T."/>
            <person name="Lv Y."/>
            <person name="Zheng Z."/>
            <person name="Sun M."/>
            <person name="Luo L."/>
            <person name="Cai M."/>
            <person name="Gao Y."/>
            <person name="Wang J."/>
            <person name="Yin Y."/>
            <person name="Xu X."/>
            <person name="Cheng T."/>
            <person name="Wang J."/>
        </authorList>
    </citation>
    <scope>NUCLEOTIDE SEQUENCE [LARGE SCALE GENOMIC DNA]</scope>
</reference>
<reference evidence="4" key="2">
    <citation type="submission" date="2025-08" db="UniProtKB">
        <authorList>
            <consortium name="RefSeq"/>
        </authorList>
    </citation>
    <scope>IDENTIFICATION</scope>
</reference>
<evidence type="ECO:0000313" key="3">
    <source>
        <dbReference type="Proteomes" id="UP000694861"/>
    </source>
</evidence>
<organism evidence="3 4">
    <name type="scientific">Prunus mume</name>
    <name type="common">Japanese apricot</name>
    <name type="synonym">Armeniaca mume</name>
    <dbReference type="NCBI Taxonomy" id="102107"/>
    <lineage>
        <taxon>Eukaryota</taxon>
        <taxon>Viridiplantae</taxon>
        <taxon>Streptophyta</taxon>
        <taxon>Embryophyta</taxon>
        <taxon>Tracheophyta</taxon>
        <taxon>Spermatophyta</taxon>
        <taxon>Magnoliopsida</taxon>
        <taxon>eudicotyledons</taxon>
        <taxon>Gunneridae</taxon>
        <taxon>Pentapetalae</taxon>
        <taxon>rosids</taxon>
        <taxon>fabids</taxon>
        <taxon>Rosales</taxon>
        <taxon>Rosaceae</taxon>
        <taxon>Amygdaloideae</taxon>
        <taxon>Amygdaleae</taxon>
        <taxon>Prunus</taxon>
    </lineage>
</organism>
<evidence type="ECO:0000313" key="4">
    <source>
        <dbReference type="RefSeq" id="XP_016652486.1"/>
    </source>
</evidence>
<proteinExistence type="predicted"/>
<dbReference type="GeneID" id="107881928"/>
<name>A0ABM1LYK9_PRUMU</name>
<dbReference type="RefSeq" id="XP_016652486.1">
    <property type="nucleotide sequence ID" value="XM_016797000.1"/>
</dbReference>
<dbReference type="Pfam" id="PF22936">
    <property type="entry name" value="Pol_BBD"/>
    <property type="match status" value="1"/>
</dbReference>
<dbReference type="InterPro" id="IPR054722">
    <property type="entry name" value="PolX-like_BBD"/>
</dbReference>
<dbReference type="PANTHER" id="PTHR47481:SF22">
    <property type="entry name" value="RETROTRANSPOSON GAG DOMAIN-CONTAINING PROTEIN"/>
    <property type="match status" value="1"/>
</dbReference>
<dbReference type="Proteomes" id="UP000694861">
    <property type="component" value="Unplaced"/>
</dbReference>
<keyword evidence="3" id="KW-1185">Reference proteome</keyword>
<protein>
    <submittedName>
        <fullName evidence="4">Uncharacterized protein LOC107881928</fullName>
    </submittedName>
</protein>
<evidence type="ECO:0000259" key="2">
    <source>
        <dbReference type="Pfam" id="PF22936"/>
    </source>
</evidence>
<dbReference type="Pfam" id="PF14223">
    <property type="entry name" value="Retrotran_gag_2"/>
    <property type="match status" value="1"/>
</dbReference>
<feature type="domain" description="Retrovirus-related Pol polyprotein from transposon TNT 1-94-like beta-barrel" evidence="2">
    <location>
        <begin position="337"/>
        <end position="415"/>
    </location>
</feature>
<gene>
    <name evidence="4" type="primary">LOC107881928</name>
</gene>
<dbReference type="Gene3D" id="4.10.60.10">
    <property type="entry name" value="Zinc finger, CCHC-type"/>
    <property type="match status" value="1"/>
</dbReference>